<sequence>MPGFVQVEPVTDSESESKAGRGAILRAAWARGGERHRARIKDTTRMGRGARRAGLCRITAREVAQGTSPTLHHIRAEALPRPDTRRRTGRPLGSVGAAGTNTVTKMAC</sequence>
<gene>
    <name evidence="2" type="ORF">EVAR_99800_1</name>
</gene>
<evidence type="ECO:0000256" key="1">
    <source>
        <dbReference type="SAM" id="MobiDB-lite"/>
    </source>
</evidence>
<dbReference type="AlphaFoldDB" id="A0A4C1ZCZ4"/>
<name>A0A4C1ZCZ4_EUMVA</name>
<protein>
    <submittedName>
        <fullName evidence="2">Uncharacterized protein</fullName>
    </submittedName>
</protein>
<dbReference type="Proteomes" id="UP000299102">
    <property type="component" value="Unassembled WGS sequence"/>
</dbReference>
<keyword evidence="3" id="KW-1185">Reference proteome</keyword>
<evidence type="ECO:0000313" key="2">
    <source>
        <dbReference type="EMBL" id="GBP85678.1"/>
    </source>
</evidence>
<evidence type="ECO:0000313" key="3">
    <source>
        <dbReference type="Proteomes" id="UP000299102"/>
    </source>
</evidence>
<organism evidence="2 3">
    <name type="scientific">Eumeta variegata</name>
    <name type="common">Bagworm moth</name>
    <name type="synonym">Eumeta japonica</name>
    <dbReference type="NCBI Taxonomy" id="151549"/>
    <lineage>
        <taxon>Eukaryota</taxon>
        <taxon>Metazoa</taxon>
        <taxon>Ecdysozoa</taxon>
        <taxon>Arthropoda</taxon>
        <taxon>Hexapoda</taxon>
        <taxon>Insecta</taxon>
        <taxon>Pterygota</taxon>
        <taxon>Neoptera</taxon>
        <taxon>Endopterygota</taxon>
        <taxon>Lepidoptera</taxon>
        <taxon>Glossata</taxon>
        <taxon>Ditrysia</taxon>
        <taxon>Tineoidea</taxon>
        <taxon>Psychidae</taxon>
        <taxon>Oiketicinae</taxon>
        <taxon>Eumeta</taxon>
    </lineage>
</organism>
<feature type="compositionally biased region" description="Polar residues" evidence="1">
    <location>
        <begin position="99"/>
        <end position="108"/>
    </location>
</feature>
<feature type="region of interest" description="Disordered" evidence="1">
    <location>
        <begin position="78"/>
        <end position="108"/>
    </location>
</feature>
<comment type="caution">
    <text evidence="2">The sequence shown here is derived from an EMBL/GenBank/DDBJ whole genome shotgun (WGS) entry which is preliminary data.</text>
</comment>
<proteinExistence type="predicted"/>
<accession>A0A4C1ZCZ4</accession>
<reference evidence="2 3" key="1">
    <citation type="journal article" date="2019" name="Commun. Biol.">
        <title>The bagworm genome reveals a unique fibroin gene that provides high tensile strength.</title>
        <authorList>
            <person name="Kono N."/>
            <person name="Nakamura H."/>
            <person name="Ohtoshi R."/>
            <person name="Tomita M."/>
            <person name="Numata K."/>
            <person name="Arakawa K."/>
        </authorList>
    </citation>
    <scope>NUCLEOTIDE SEQUENCE [LARGE SCALE GENOMIC DNA]</scope>
</reference>
<dbReference type="EMBL" id="BGZK01001752">
    <property type="protein sequence ID" value="GBP85678.1"/>
    <property type="molecule type" value="Genomic_DNA"/>
</dbReference>